<name>A0A0F7L8H1_9VIRU</name>
<protein>
    <submittedName>
        <fullName evidence="1">Uncharacterized protein</fullName>
    </submittedName>
</protein>
<proteinExistence type="predicted"/>
<accession>A0A0F7L8H1</accession>
<sequence>MSTFLFLNVCKYQSFNCCNTQLLLALWILQQHLAHSAYVIVYLNEILYSLVKFLEIIISLNGIL</sequence>
<organism evidence="1">
    <name type="scientific">uncultured marine virus</name>
    <dbReference type="NCBI Taxonomy" id="186617"/>
    <lineage>
        <taxon>Viruses</taxon>
        <taxon>environmental samples</taxon>
    </lineage>
</organism>
<reference evidence="1" key="2">
    <citation type="submission" date="2015-03" db="EMBL/GenBank/DDBJ databases">
        <authorList>
            <person name="Chow C.-E.T."/>
            <person name="Winget D.M."/>
            <person name="White R.A.III."/>
            <person name="Hallam S.J."/>
            <person name="Suttle C.A."/>
        </authorList>
    </citation>
    <scope>NUCLEOTIDE SEQUENCE</scope>
    <source>
        <strain evidence="1">Oxic1_7</strain>
    </source>
</reference>
<reference evidence="1" key="1">
    <citation type="journal article" date="2015" name="Front. Microbiol.">
        <title>Combining genomic sequencing methods to explore viral diversity and reveal potential virus-host interactions.</title>
        <authorList>
            <person name="Chow C.E."/>
            <person name="Winget D.M."/>
            <person name="White R.A.III."/>
            <person name="Hallam S.J."/>
            <person name="Suttle C.A."/>
        </authorList>
    </citation>
    <scope>NUCLEOTIDE SEQUENCE</scope>
    <source>
        <strain evidence="1">Oxic1_7</strain>
    </source>
</reference>
<evidence type="ECO:0000313" key="1">
    <source>
        <dbReference type="EMBL" id="AKH48235.1"/>
    </source>
</evidence>
<dbReference type="EMBL" id="KR029602">
    <property type="protein sequence ID" value="AKH48235.1"/>
    <property type="molecule type" value="Genomic_DNA"/>
</dbReference>